<evidence type="ECO:0000313" key="1">
    <source>
        <dbReference type="EMBL" id="KIV84126.1"/>
    </source>
</evidence>
<dbReference type="EMBL" id="KN846952">
    <property type="protein sequence ID" value="KIV84126.1"/>
    <property type="molecule type" value="Genomic_DNA"/>
</dbReference>
<dbReference type="Proteomes" id="UP000053599">
    <property type="component" value="Unassembled WGS sequence"/>
</dbReference>
<name>A0A0D1X8J6_9EURO</name>
<reference evidence="1 2" key="1">
    <citation type="submission" date="2015-01" db="EMBL/GenBank/DDBJ databases">
        <title>The Genome Sequence of Exophiala sideris CBS121828.</title>
        <authorList>
            <consortium name="The Broad Institute Genomics Platform"/>
            <person name="Cuomo C."/>
            <person name="de Hoog S."/>
            <person name="Gorbushina A."/>
            <person name="Stielow B."/>
            <person name="Teixiera M."/>
            <person name="Abouelleil A."/>
            <person name="Chapman S.B."/>
            <person name="Priest M."/>
            <person name="Young S.K."/>
            <person name="Wortman J."/>
            <person name="Nusbaum C."/>
            <person name="Birren B."/>
        </authorList>
    </citation>
    <scope>NUCLEOTIDE SEQUENCE [LARGE SCALE GENOMIC DNA]</scope>
    <source>
        <strain evidence="1 2">CBS 121828</strain>
    </source>
</reference>
<organism evidence="1 2">
    <name type="scientific">Exophiala sideris</name>
    <dbReference type="NCBI Taxonomy" id="1016849"/>
    <lineage>
        <taxon>Eukaryota</taxon>
        <taxon>Fungi</taxon>
        <taxon>Dikarya</taxon>
        <taxon>Ascomycota</taxon>
        <taxon>Pezizomycotina</taxon>
        <taxon>Eurotiomycetes</taxon>
        <taxon>Chaetothyriomycetidae</taxon>
        <taxon>Chaetothyriales</taxon>
        <taxon>Herpotrichiellaceae</taxon>
        <taxon>Exophiala</taxon>
    </lineage>
</organism>
<protein>
    <submittedName>
        <fullName evidence="1">Uncharacterized protein</fullName>
    </submittedName>
</protein>
<dbReference type="AlphaFoldDB" id="A0A0D1X8J6"/>
<accession>A0A0D1X8J6</accession>
<proteinExistence type="predicted"/>
<sequence>MVSREIDGCLALLRGNPESKVWALNQEIWQERQKSSCKETLNDDYVCTVDAPCDETIDEGAILHDASTLISGRVWAQRVLRGPASGSLLSTARCLTGQPR</sequence>
<evidence type="ECO:0000313" key="2">
    <source>
        <dbReference type="Proteomes" id="UP000053599"/>
    </source>
</evidence>
<gene>
    <name evidence="1" type="ORF">PV11_06099</name>
</gene>
<dbReference type="HOGENOM" id="CLU_2306163_0_0_1"/>